<proteinExistence type="predicted"/>
<evidence type="ECO:0000256" key="1">
    <source>
        <dbReference type="SAM" id="MobiDB-lite"/>
    </source>
</evidence>
<evidence type="ECO:0000313" key="2">
    <source>
        <dbReference type="EMBL" id="CAK1551302.1"/>
    </source>
</evidence>
<feature type="compositionally biased region" description="Polar residues" evidence="1">
    <location>
        <begin position="59"/>
        <end position="69"/>
    </location>
</feature>
<accession>A0AAV1JPR5</accession>
<dbReference type="AlphaFoldDB" id="A0AAV1JPR5"/>
<protein>
    <submittedName>
        <fullName evidence="2">Uncharacterized protein</fullName>
    </submittedName>
</protein>
<feature type="region of interest" description="Disordered" evidence="1">
    <location>
        <begin position="59"/>
        <end position="84"/>
    </location>
</feature>
<feature type="region of interest" description="Disordered" evidence="1">
    <location>
        <begin position="1"/>
        <end position="46"/>
    </location>
</feature>
<organism evidence="2 3">
    <name type="scientific">Leptosia nina</name>
    <dbReference type="NCBI Taxonomy" id="320188"/>
    <lineage>
        <taxon>Eukaryota</taxon>
        <taxon>Metazoa</taxon>
        <taxon>Ecdysozoa</taxon>
        <taxon>Arthropoda</taxon>
        <taxon>Hexapoda</taxon>
        <taxon>Insecta</taxon>
        <taxon>Pterygota</taxon>
        <taxon>Neoptera</taxon>
        <taxon>Endopterygota</taxon>
        <taxon>Lepidoptera</taxon>
        <taxon>Glossata</taxon>
        <taxon>Ditrysia</taxon>
        <taxon>Papilionoidea</taxon>
        <taxon>Pieridae</taxon>
        <taxon>Pierinae</taxon>
        <taxon>Leptosia</taxon>
    </lineage>
</organism>
<name>A0AAV1JPR5_9NEOP</name>
<dbReference type="EMBL" id="CAVLEF010000122">
    <property type="protein sequence ID" value="CAK1551302.1"/>
    <property type="molecule type" value="Genomic_DNA"/>
</dbReference>
<dbReference type="Proteomes" id="UP001497472">
    <property type="component" value="Unassembled WGS sequence"/>
</dbReference>
<comment type="caution">
    <text evidence="2">The sequence shown here is derived from an EMBL/GenBank/DDBJ whole genome shotgun (WGS) entry which is preliminary data.</text>
</comment>
<gene>
    <name evidence="2" type="ORF">LNINA_LOCUS10459</name>
</gene>
<reference evidence="2 3" key="1">
    <citation type="submission" date="2023-11" db="EMBL/GenBank/DDBJ databases">
        <authorList>
            <person name="Okamura Y."/>
        </authorList>
    </citation>
    <scope>NUCLEOTIDE SEQUENCE [LARGE SCALE GENOMIC DNA]</scope>
</reference>
<sequence length="84" mass="9499">MRRRIVGGIKVSNRRAQRESDQGYKAPPQRNESRQELQTSSSPSKIALLLSDTKISCTALNRPNESRTPPSWPQEGSIYKETDL</sequence>
<keyword evidence="3" id="KW-1185">Reference proteome</keyword>
<evidence type="ECO:0000313" key="3">
    <source>
        <dbReference type="Proteomes" id="UP001497472"/>
    </source>
</evidence>